<sequence length="281" mass="30667">QKHLIDQALSRAQGFVEEGRPEDAIPVALQALQLSAHVYGTSSVPLLHAYLLLAQASVGIGNLPQAAKYLSEAQWIVLQTPDCSAAMQSKLQRGLGLFCAAEGNFDQAMYHLASDVYLSASVFGLKSLEVSKGYFHMANIFSQQNKLDIANSLYAEVTASWHAWLLGALQARERALRALREASPFTEEEEEEGIEEEMTGAQRAEATRVLQAVLEVMEQAPAPLPGDTAQVLHALAMLHYLGHDLAKAREVGMKAFNLAKQLPQQDPLESIGHLLELIDAK</sequence>
<dbReference type="SUPFAM" id="SSF48452">
    <property type="entry name" value="TPR-like"/>
    <property type="match status" value="2"/>
</dbReference>
<dbReference type="Gene3D" id="1.25.40.10">
    <property type="entry name" value="Tetratricopeptide repeat domain"/>
    <property type="match status" value="1"/>
</dbReference>
<dbReference type="Proteomes" id="UP000053537">
    <property type="component" value="Unassembled WGS sequence"/>
</dbReference>
<dbReference type="InterPro" id="IPR053248">
    <property type="entry name" value="Zinc_finger_MYND_domain"/>
</dbReference>
<gene>
    <name evidence="1" type="ORF">N310_03927</name>
</gene>
<dbReference type="InterPro" id="IPR011990">
    <property type="entry name" value="TPR-like_helical_dom_sf"/>
</dbReference>
<dbReference type="EMBL" id="KK839149">
    <property type="protein sequence ID" value="KFP82016.1"/>
    <property type="molecule type" value="Genomic_DNA"/>
</dbReference>
<evidence type="ECO:0000313" key="2">
    <source>
        <dbReference type="Proteomes" id="UP000053537"/>
    </source>
</evidence>
<protein>
    <submittedName>
        <fullName evidence="1">Zinc finger MYND domain-containing protein 12</fullName>
    </submittedName>
</protein>
<dbReference type="AlphaFoldDB" id="A0A091MXK3"/>
<dbReference type="PANTHER" id="PTHR46533:SF1">
    <property type="entry name" value="ZINC FINGER MYND DOMAIN-CONTAINING PROTEIN 12"/>
    <property type="match status" value="1"/>
</dbReference>
<feature type="non-terminal residue" evidence="1">
    <location>
        <position position="1"/>
    </location>
</feature>
<name>A0A091MXK3_9PASS</name>
<keyword evidence="2" id="KW-1185">Reference proteome</keyword>
<evidence type="ECO:0000313" key="1">
    <source>
        <dbReference type="EMBL" id="KFP82016.1"/>
    </source>
</evidence>
<organism evidence="1 2">
    <name type="scientific">Acanthisitta chloris</name>
    <name type="common">rifleman</name>
    <dbReference type="NCBI Taxonomy" id="57068"/>
    <lineage>
        <taxon>Eukaryota</taxon>
        <taxon>Metazoa</taxon>
        <taxon>Chordata</taxon>
        <taxon>Craniata</taxon>
        <taxon>Vertebrata</taxon>
        <taxon>Euteleostomi</taxon>
        <taxon>Archelosauria</taxon>
        <taxon>Archosauria</taxon>
        <taxon>Dinosauria</taxon>
        <taxon>Saurischia</taxon>
        <taxon>Theropoda</taxon>
        <taxon>Coelurosauria</taxon>
        <taxon>Aves</taxon>
        <taxon>Neognathae</taxon>
        <taxon>Neoaves</taxon>
        <taxon>Telluraves</taxon>
        <taxon>Australaves</taxon>
        <taxon>Passeriformes</taxon>
        <taxon>Acanthisittidae</taxon>
        <taxon>Acanthisitta</taxon>
    </lineage>
</organism>
<dbReference type="PANTHER" id="PTHR46533">
    <property type="entry name" value="ZINC FINGER MYND DOMAIN-CONTAINING PROTEIN 12"/>
    <property type="match status" value="1"/>
</dbReference>
<proteinExistence type="predicted"/>
<feature type="non-terminal residue" evidence="1">
    <location>
        <position position="281"/>
    </location>
</feature>
<reference evidence="1 2" key="1">
    <citation type="submission" date="2014-04" db="EMBL/GenBank/DDBJ databases">
        <title>Genome evolution of avian class.</title>
        <authorList>
            <person name="Zhang G."/>
            <person name="Li C."/>
        </authorList>
    </citation>
    <scope>NUCLEOTIDE SEQUENCE [LARGE SCALE GENOMIC DNA]</scope>
    <source>
        <strain evidence="1">BGI_N310</strain>
    </source>
</reference>
<accession>A0A091MXK3</accession>